<evidence type="ECO:0000313" key="6">
    <source>
        <dbReference type="EMBL" id="ACY15465.1"/>
    </source>
</evidence>
<dbReference type="InterPro" id="IPR006162">
    <property type="entry name" value="Ppantetheine_attach_site"/>
</dbReference>
<feature type="region of interest" description="Disordered" evidence="4">
    <location>
        <begin position="445"/>
        <end position="466"/>
    </location>
</feature>
<keyword evidence="3 6" id="KW-0808">Transferase</keyword>
<dbReference type="PANTHER" id="PTHR43775:SF51">
    <property type="entry name" value="INACTIVE PHENOLPHTHIOCEROL SYNTHESIS POLYKETIDE SYNTHASE TYPE I PKS1-RELATED"/>
    <property type="match status" value="1"/>
</dbReference>
<dbReference type="Pfam" id="PF00698">
    <property type="entry name" value="Acyl_transf_1"/>
    <property type="match status" value="1"/>
</dbReference>
<dbReference type="Pfam" id="PF00550">
    <property type="entry name" value="PP-binding"/>
    <property type="match status" value="1"/>
</dbReference>
<dbReference type="SUPFAM" id="SSF55048">
    <property type="entry name" value="Probable ACP-binding domain of malonyl-CoA ACP transacylase"/>
    <property type="match status" value="1"/>
</dbReference>
<evidence type="ECO:0000259" key="5">
    <source>
        <dbReference type="PROSITE" id="PS50075"/>
    </source>
</evidence>
<dbReference type="InterPro" id="IPR006342">
    <property type="entry name" value="FkbM_mtfrase"/>
</dbReference>
<dbReference type="InterPro" id="IPR001227">
    <property type="entry name" value="Ac_transferase_dom_sf"/>
</dbReference>
<dbReference type="RefSeq" id="WP_012828066.1">
    <property type="nucleotide sequence ID" value="NC_013440.1"/>
</dbReference>
<dbReference type="GO" id="GO:0006633">
    <property type="term" value="P:fatty acid biosynthetic process"/>
    <property type="evidence" value="ECO:0007669"/>
    <property type="project" value="TreeGrafter"/>
</dbReference>
<dbReference type="GO" id="GO:0031177">
    <property type="term" value="F:phosphopantetheine binding"/>
    <property type="evidence" value="ECO:0007669"/>
    <property type="project" value="InterPro"/>
</dbReference>
<keyword evidence="2" id="KW-0597">Phosphoprotein</keyword>
<dbReference type="AlphaFoldDB" id="D0LPV2"/>
<keyword evidence="7" id="KW-1185">Reference proteome</keyword>
<dbReference type="PANTHER" id="PTHR43775">
    <property type="entry name" value="FATTY ACID SYNTHASE"/>
    <property type="match status" value="1"/>
</dbReference>
<dbReference type="Gene3D" id="3.30.70.250">
    <property type="entry name" value="Malonyl-CoA ACP transacylase, ACP-binding"/>
    <property type="match status" value="1"/>
</dbReference>
<keyword evidence="1" id="KW-0596">Phosphopantetheine</keyword>
<dbReference type="KEGG" id="hoh:Hoch_2951"/>
<dbReference type="EMBL" id="CP001804">
    <property type="protein sequence ID" value="ACY15465.1"/>
    <property type="molecule type" value="Genomic_DNA"/>
</dbReference>
<dbReference type="Gene3D" id="3.40.50.1820">
    <property type="entry name" value="alpha/beta hydrolase"/>
    <property type="match status" value="1"/>
</dbReference>
<dbReference type="InterPro" id="IPR029063">
    <property type="entry name" value="SAM-dependent_MTases_sf"/>
</dbReference>
<evidence type="ECO:0000256" key="1">
    <source>
        <dbReference type="ARBA" id="ARBA00022450"/>
    </source>
</evidence>
<gene>
    <name evidence="6" type="ordered locus">Hoch_2951</name>
</gene>
<dbReference type="NCBIfam" id="TIGR01444">
    <property type="entry name" value="fkbM_fam"/>
    <property type="match status" value="1"/>
</dbReference>
<dbReference type="Proteomes" id="UP000001880">
    <property type="component" value="Chromosome"/>
</dbReference>
<sequence>MTSTSEPTSATPAHLALFAATSPNQLSAALESAGDPAAFPAVANALIGIHQTQDEQGGVPSHRAALLLTQTGAAVVSGPSPSPAAAQQVAFLLPGLGDHYLNMGLDLYRTLPVFREHFQRCAAWLEPELGVDLREVVYPKRDADDPEPRKATGLDLRSMLGRRTAPETEEERRLNQMRLCQPALFAVEYALAQQWRSWGLAPEIMLGYSLGEYVAACLAGVLSLEDSLAVVTRRAELIEELPPGAMLAVTLSEESITPLLGTHLSISAVNGPEFCVVSGPEEEITQLEQKLRAAAATTRRVRSTHAFHSKMMEPIADRVTAIMRGMRLRAPSIPYVSNVTGALIRASEATDPAYWAAHLCQPVRFMQGLSALNAPILLEVGPGQTLCSLASAALATRSEPSSAVASMRHAYDPDSDTAVLLRAVAGLWTRGAKLDWERFPSDSLISSNTLENQPREQQQAARPPATQTERLLATFWEELLKCEPPAADAHFFQLGANSLVATRLIDRVHKALRVRLPLREVYENPTLERMGAAIDALSRRTSARSARRPAPAPERSRSVPRPAPSVAPKLFTLPNGLRVSHQNEAETRHFYDDIFVHRTYAKNGIQIRNGACVLDVGGNIGLFTLFAHRQATGVRVFMFEPAPALFAIAKENVARHGIRATVLNFGLSNRDEHASFTFYPHSAGMSSFHADKAEERHNLKTIIANQQQAGNAEAAGFGARMDELLDARFTSVTFEARLRRLSDVLREQDIQRVDLMKVDVQKCELEVIEGIDDADWPKFSQIVLEAHDVNDRVATLRSLFARRGFSVTVEQDELYAGTNIYNIYALRKD</sequence>
<dbReference type="HOGENOM" id="CLU_341888_0_0_7"/>
<dbReference type="SUPFAM" id="SSF47336">
    <property type="entry name" value="ACP-like"/>
    <property type="match status" value="1"/>
</dbReference>
<feature type="compositionally biased region" description="Low complexity" evidence="4">
    <location>
        <begin position="455"/>
        <end position="466"/>
    </location>
</feature>
<dbReference type="Pfam" id="PF05050">
    <property type="entry name" value="Methyltransf_21"/>
    <property type="match status" value="1"/>
</dbReference>
<keyword evidence="6" id="KW-0489">Methyltransferase</keyword>
<dbReference type="InterPro" id="IPR014043">
    <property type="entry name" value="Acyl_transferase_dom"/>
</dbReference>
<dbReference type="GO" id="GO:0004312">
    <property type="term" value="F:fatty acid synthase activity"/>
    <property type="evidence" value="ECO:0007669"/>
    <property type="project" value="TreeGrafter"/>
</dbReference>
<feature type="region of interest" description="Disordered" evidence="4">
    <location>
        <begin position="538"/>
        <end position="567"/>
    </location>
</feature>
<dbReference type="Gene3D" id="3.30.70.3290">
    <property type="match status" value="1"/>
</dbReference>
<dbReference type="InterPro" id="IPR036736">
    <property type="entry name" value="ACP-like_sf"/>
</dbReference>
<dbReference type="InterPro" id="IPR029058">
    <property type="entry name" value="AB_hydrolase_fold"/>
</dbReference>
<dbReference type="SMART" id="SM00823">
    <property type="entry name" value="PKS_PP"/>
    <property type="match status" value="1"/>
</dbReference>
<dbReference type="PROSITE" id="PS00012">
    <property type="entry name" value="PHOSPHOPANTETHEINE"/>
    <property type="match status" value="1"/>
</dbReference>
<dbReference type="SUPFAM" id="SSF53335">
    <property type="entry name" value="S-adenosyl-L-methionine-dependent methyltransferases"/>
    <property type="match status" value="1"/>
</dbReference>
<organism evidence="6 7">
    <name type="scientific">Haliangium ochraceum (strain DSM 14365 / JCM 11303 / SMP-2)</name>
    <dbReference type="NCBI Taxonomy" id="502025"/>
    <lineage>
        <taxon>Bacteria</taxon>
        <taxon>Pseudomonadati</taxon>
        <taxon>Myxococcota</taxon>
        <taxon>Polyangia</taxon>
        <taxon>Haliangiales</taxon>
        <taxon>Kofleriaceae</taxon>
        <taxon>Haliangium</taxon>
    </lineage>
</organism>
<evidence type="ECO:0000256" key="4">
    <source>
        <dbReference type="SAM" id="MobiDB-lite"/>
    </source>
</evidence>
<dbReference type="Gene3D" id="3.40.366.10">
    <property type="entry name" value="Malonyl-Coenzyme A Acyl Carrier Protein, domain 2"/>
    <property type="match status" value="1"/>
</dbReference>
<dbReference type="SMART" id="SM00827">
    <property type="entry name" value="PKS_AT"/>
    <property type="match status" value="1"/>
</dbReference>
<evidence type="ECO:0000256" key="3">
    <source>
        <dbReference type="ARBA" id="ARBA00022679"/>
    </source>
</evidence>
<dbReference type="eggNOG" id="COG3321">
    <property type="taxonomic scope" value="Bacteria"/>
</dbReference>
<dbReference type="SUPFAM" id="SSF52151">
    <property type="entry name" value="FabD/lysophospholipase-like"/>
    <property type="match status" value="1"/>
</dbReference>
<dbReference type="eggNOG" id="COG1020">
    <property type="taxonomic scope" value="Bacteria"/>
</dbReference>
<accession>D0LPV2</accession>
<name>D0LPV2_HALO1</name>
<dbReference type="InterPro" id="IPR050091">
    <property type="entry name" value="PKS_NRPS_Biosynth_Enz"/>
</dbReference>
<dbReference type="GO" id="GO:0032259">
    <property type="term" value="P:methylation"/>
    <property type="evidence" value="ECO:0007669"/>
    <property type="project" value="UniProtKB-KW"/>
</dbReference>
<feature type="domain" description="Carrier" evidence="5">
    <location>
        <begin position="463"/>
        <end position="538"/>
    </location>
</feature>
<dbReference type="GO" id="GO:0008168">
    <property type="term" value="F:methyltransferase activity"/>
    <property type="evidence" value="ECO:0007669"/>
    <property type="project" value="UniProtKB-KW"/>
</dbReference>
<dbReference type="STRING" id="502025.Hoch_2951"/>
<protein>
    <submittedName>
        <fullName evidence="6">Methyltransferase FkbM family</fullName>
    </submittedName>
</protein>
<evidence type="ECO:0000313" key="7">
    <source>
        <dbReference type="Proteomes" id="UP000001880"/>
    </source>
</evidence>
<evidence type="ECO:0000256" key="2">
    <source>
        <dbReference type="ARBA" id="ARBA00022553"/>
    </source>
</evidence>
<dbReference type="InterPro" id="IPR009081">
    <property type="entry name" value="PP-bd_ACP"/>
</dbReference>
<dbReference type="OrthoDB" id="5329963at2"/>
<reference evidence="6 7" key="1">
    <citation type="journal article" date="2010" name="Stand. Genomic Sci.">
        <title>Complete genome sequence of Haliangium ochraceum type strain (SMP-2).</title>
        <authorList>
            <consortium name="US DOE Joint Genome Institute (JGI-PGF)"/>
            <person name="Ivanova N."/>
            <person name="Daum C."/>
            <person name="Lang E."/>
            <person name="Abt B."/>
            <person name="Kopitz M."/>
            <person name="Saunders E."/>
            <person name="Lapidus A."/>
            <person name="Lucas S."/>
            <person name="Glavina Del Rio T."/>
            <person name="Nolan M."/>
            <person name="Tice H."/>
            <person name="Copeland A."/>
            <person name="Cheng J.F."/>
            <person name="Chen F."/>
            <person name="Bruce D."/>
            <person name="Goodwin L."/>
            <person name="Pitluck S."/>
            <person name="Mavromatis K."/>
            <person name="Pati A."/>
            <person name="Mikhailova N."/>
            <person name="Chen A."/>
            <person name="Palaniappan K."/>
            <person name="Land M."/>
            <person name="Hauser L."/>
            <person name="Chang Y.J."/>
            <person name="Jeffries C.D."/>
            <person name="Detter J.C."/>
            <person name="Brettin T."/>
            <person name="Rohde M."/>
            <person name="Goker M."/>
            <person name="Bristow J."/>
            <person name="Markowitz V."/>
            <person name="Eisen J.A."/>
            <person name="Hugenholtz P."/>
            <person name="Kyrpides N.C."/>
            <person name="Klenk H.P."/>
        </authorList>
    </citation>
    <scope>NUCLEOTIDE SEQUENCE [LARGE SCALE GENOMIC DNA]</scope>
    <source>
        <strain evidence="7">DSM 14365 / CIP 107738 / JCM 11303 / AJ 13395 / SMP-2</strain>
    </source>
</reference>
<proteinExistence type="predicted"/>
<dbReference type="Gene3D" id="3.40.50.150">
    <property type="entry name" value="Vaccinia Virus protein VP39"/>
    <property type="match status" value="1"/>
</dbReference>
<dbReference type="InterPro" id="IPR016035">
    <property type="entry name" value="Acyl_Trfase/lysoPLipase"/>
</dbReference>
<dbReference type="InterPro" id="IPR016036">
    <property type="entry name" value="Malonyl_transacylase_ACP-bd"/>
</dbReference>
<dbReference type="PROSITE" id="PS50075">
    <property type="entry name" value="CARRIER"/>
    <property type="match status" value="1"/>
</dbReference>
<dbReference type="InterPro" id="IPR020806">
    <property type="entry name" value="PKS_PP-bd"/>
</dbReference>